<protein>
    <submittedName>
        <fullName evidence="2">DNA-binding protein</fullName>
    </submittedName>
</protein>
<dbReference type="Pfam" id="PF04383">
    <property type="entry name" value="KilA-N"/>
    <property type="match status" value="1"/>
</dbReference>
<comment type="caution">
    <text evidence="2">The sequence shown here is derived from an EMBL/GenBank/DDBJ whole genome shotgun (WGS) entry which is preliminary data.</text>
</comment>
<dbReference type="PROSITE" id="PS51301">
    <property type="entry name" value="KILA_N"/>
    <property type="match status" value="1"/>
</dbReference>
<dbReference type="SMART" id="SM01252">
    <property type="entry name" value="KilA-N"/>
    <property type="match status" value="1"/>
</dbReference>
<evidence type="ECO:0000313" key="3">
    <source>
        <dbReference type="Proteomes" id="UP000050836"/>
    </source>
</evidence>
<gene>
    <name evidence="2" type="ORF">ARC78_15115</name>
</gene>
<dbReference type="GO" id="GO:0003677">
    <property type="term" value="F:DNA binding"/>
    <property type="evidence" value="ECO:0007669"/>
    <property type="project" value="UniProtKB-KW"/>
</dbReference>
<keyword evidence="2" id="KW-0238">DNA-binding</keyword>
<sequence>MTIAAVSVRQDAEGRFSLNDLHIASGAASKHQPSNWLRSRQARELIEEIDRSSDMRNAVGVLQGGVLQGTYVVKELVYAYAMWISPAFHLQVIRAYDQRVAAPAPQADVMAILSDPAALRGLLLGYGEQVEALRAENRQLQPKARALDTIADAEGTFPVTEAAKLLAVPPLKLFSWLQEHAWIYRRPGSRNWLAYQPRLQTGVLVHKVTVLPRPDGEERVCDQVRVTGKGLARLAELLSREALGWTNADHLAAMSGRGAAAMVVR</sequence>
<accession>A0A0R0A160</accession>
<dbReference type="AlphaFoldDB" id="A0A0R0A160"/>
<dbReference type="EMBL" id="LLXS01000050">
    <property type="protein sequence ID" value="KRG38877.1"/>
    <property type="molecule type" value="Genomic_DNA"/>
</dbReference>
<organism evidence="2 3">
    <name type="scientific">Stenotrophomonas pictorum JCM 9942</name>
    <dbReference type="NCBI Taxonomy" id="1236960"/>
    <lineage>
        <taxon>Bacteria</taxon>
        <taxon>Pseudomonadati</taxon>
        <taxon>Pseudomonadota</taxon>
        <taxon>Gammaproteobacteria</taxon>
        <taxon>Lysobacterales</taxon>
        <taxon>Lysobacteraceae</taxon>
        <taxon>Stenotrophomonas</taxon>
    </lineage>
</organism>
<evidence type="ECO:0000313" key="2">
    <source>
        <dbReference type="EMBL" id="KRG38877.1"/>
    </source>
</evidence>
<name>A0A0R0A160_9GAMM</name>
<dbReference type="Proteomes" id="UP000050836">
    <property type="component" value="Unassembled WGS sequence"/>
</dbReference>
<feature type="domain" description="KilA-N" evidence="1">
    <location>
        <begin position="1"/>
        <end position="99"/>
    </location>
</feature>
<dbReference type="InterPro" id="IPR005039">
    <property type="entry name" value="Ant_C"/>
</dbReference>
<proteinExistence type="predicted"/>
<dbReference type="InterPro" id="IPR018004">
    <property type="entry name" value="KilA/APSES_HTH"/>
</dbReference>
<evidence type="ECO:0000259" key="1">
    <source>
        <dbReference type="PROSITE" id="PS51301"/>
    </source>
</evidence>
<dbReference type="InterPro" id="IPR017880">
    <property type="entry name" value="KilA_N"/>
</dbReference>
<reference evidence="2 3" key="1">
    <citation type="submission" date="2015-10" db="EMBL/GenBank/DDBJ databases">
        <title>Genome sequencing and analysis of members of genus Stenotrophomonas.</title>
        <authorList>
            <person name="Patil P.P."/>
            <person name="Midha S."/>
            <person name="Patil P.B."/>
        </authorList>
    </citation>
    <scope>NUCLEOTIDE SEQUENCE [LARGE SCALE GENOMIC DNA]</scope>
    <source>
        <strain evidence="2 3">JCM 9942</strain>
    </source>
</reference>
<dbReference type="Pfam" id="PF03374">
    <property type="entry name" value="ANT"/>
    <property type="match status" value="1"/>
</dbReference>
<keyword evidence="3" id="KW-1185">Reference proteome</keyword>